<comment type="caution">
    <text evidence="1">The sequence shown here is derived from an EMBL/GenBank/DDBJ whole genome shotgun (WGS) entry which is preliminary data.</text>
</comment>
<organism evidence="1 2">
    <name type="scientific">Brassica cretica</name>
    <name type="common">Mustard</name>
    <dbReference type="NCBI Taxonomy" id="69181"/>
    <lineage>
        <taxon>Eukaryota</taxon>
        <taxon>Viridiplantae</taxon>
        <taxon>Streptophyta</taxon>
        <taxon>Embryophyta</taxon>
        <taxon>Tracheophyta</taxon>
        <taxon>Spermatophyta</taxon>
        <taxon>Magnoliopsida</taxon>
        <taxon>eudicotyledons</taxon>
        <taxon>Gunneridae</taxon>
        <taxon>Pentapetalae</taxon>
        <taxon>rosids</taxon>
        <taxon>malvids</taxon>
        <taxon>Brassicales</taxon>
        <taxon>Brassicaceae</taxon>
        <taxon>Brassiceae</taxon>
        <taxon>Brassica</taxon>
    </lineage>
</organism>
<dbReference type="EMBL" id="QGKW02002005">
    <property type="protein sequence ID" value="KAF2541488.1"/>
    <property type="molecule type" value="Genomic_DNA"/>
</dbReference>
<evidence type="ECO:0000313" key="2">
    <source>
        <dbReference type="Proteomes" id="UP000712281"/>
    </source>
</evidence>
<proteinExistence type="predicted"/>
<dbReference type="AlphaFoldDB" id="A0A8S9GAL5"/>
<gene>
    <name evidence="1" type="ORF">F2Q68_00029358</name>
</gene>
<accession>A0A8S9GAL5</accession>
<dbReference type="Proteomes" id="UP000712281">
    <property type="component" value="Unassembled WGS sequence"/>
</dbReference>
<evidence type="ECO:0000313" key="1">
    <source>
        <dbReference type="EMBL" id="KAF2541488.1"/>
    </source>
</evidence>
<reference evidence="1" key="1">
    <citation type="submission" date="2019-12" db="EMBL/GenBank/DDBJ databases">
        <title>Genome sequencing and annotation of Brassica cretica.</title>
        <authorList>
            <person name="Studholme D.J."/>
            <person name="Sarris P.F."/>
        </authorList>
    </citation>
    <scope>NUCLEOTIDE SEQUENCE</scope>
    <source>
        <strain evidence="1">PFS-001/15</strain>
        <tissue evidence="1">Leaf</tissue>
    </source>
</reference>
<name>A0A8S9GAL5_BRACR</name>
<protein>
    <submittedName>
        <fullName evidence="1">Uncharacterized protein</fullName>
    </submittedName>
</protein>
<sequence length="87" mass="9894">MGEEEGETIKFYSRTLTYMAAVDKVTTLDMTSELVKFRIDCSGYEFCDPPDEECSFSVESLLASAHLCNTRLINTRDRRATNQQLIS</sequence>